<dbReference type="InterPro" id="IPR043727">
    <property type="entry name" value="Lmo0937-like"/>
</dbReference>
<name>A0A562M508_9SPHI</name>
<keyword evidence="1" id="KW-1133">Transmembrane helix</keyword>
<gene>
    <name evidence="2" type="ORF">IQ31_05189</name>
</gene>
<dbReference type="Proteomes" id="UP000315908">
    <property type="component" value="Unassembled WGS sequence"/>
</dbReference>
<comment type="caution">
    <text evidence="2">The sequence shown here is derived from an EMBL/GenBank/DDBJ whole genome shotgun (WGS) entry which is preliminary data.</text>
</comment>
<proteinExistence type="predicted"/>
<reference evidence="2 3" key="1">
    <citation type="journal article" date="2015" name="Stand. Genomic Sci.">
        <title>Genomic Encyclopedia of Bacterial and Archaeal Type Strains, Phase III: the genomes of soil and plant-associated and newly described type strains.</title>
        <authorList>
            <person name="Whitman W.B."/>
            <person name="Woyke T."/>
            <person name="Klenk H.P."/>
            <person name="Zhou Y."/>
            <person name="Lilburn T.G."/>
            <person name="Beck B.J."/>
            <person name="De Vos P."/>
            <person name="Vandamme P."/>
            <person name="Eisen J.A."/>
            <person name="Garrity G."/>
            <person name="Hugenholtz P."/>
            <person name="Kyrpides N.C."/>
        </authorList>
    </citation>
    <scope>NUCLEOTIDE SEQUENCE [LARGE SCALE GENOMIC DNA]</scope>
    <source>
        <strain evidence="2 3">CGMCC 1.6855</strain>
    </source>
</reference>
<evidence type="ECO:0008006" key="4">
    <source>
        <dbReference type="Google" id="ProtNLM"/>
    </source>
</evidence>
<evidence type="ECO:0000313" key="3">
    <source>
        <dbReference type="Proteomes" id="UP000315908"/>
    </source>
</evidence>
<accession>A0A562M508</accession>
<feature type="transmembrane region" description="Helical" evidence="1">
    <location>
        <begin position="5"/>
        <end position="23"/>
    </location>
</feature>
<protein>
    <recommendedName>
        <fullName evidence="4">Lmo0937 family membrane protein</fullName>
    </recommendedName>
</protein>
<dbReference type="EMBL" id="VLKR01000046">
    <property type="protein sequence ID" value="TWI14963.1"/>
    <property type="molecule type" value="Genomic_DNA"/>
</dbReference>
<keyword evidence="1" id="KW-0812">Transmembrane</keyword>
<evidence type="ECO:0000256" key="1">
    <source>
        <dbReference type="SAM" id="Phobius"/>
    </source>
</evidence>
<feature type="transmembrane region" description="Helical" evidence="1">
    <location>
        <begin position="29"/>
        <end position="46"/>
    </location>
</feature>
<sequence length="59" mass="6564">MEDLLYSVAISVMIVWAVTFVGGFITEDFIHILLIIAAIAFIFRAIKGISTSKVHQPQQ</sequence>
<dbReference type="RefSeq" id="WP_088162479.1">
    <property type="nucleotide sequence ID" value="NZ_JBPFPU010000023.1"/>
</dbReference>
<keyword evidence="1" id="KW-0472">Membrane</keyword>
<organism evidence="2 3">
    <name type="scientific">Sphingobacterium siyangense</name>
    <dbReference type="NCBI Taxonomy" id="459529"/>
    <lineage>
        <taxon>Bacteria</taxon>
        <taxon>Pseudomonadati</taxon>
        <taxon>Bacteroidota</taxon>
        <taxon>Sphingobacteriia</taxon>
        <taxon>Sphingobacteriales</taxon>
        <taxon>Sphingobacteriaceae</taxon>
        <taxon>Sphingobacterium</taxon>
    </lineage>
</organism>
<dbReference type="AlphaFoldDB" id="A0A562M508"/>
<evidence type="ECO:0000313" key="2">
    <source>
        <dbReference type="EMBL" id="TWI14963.1"/>
    </source>
</evidence>
<dbReference type="Pfam" id="PF18919">
    <property type="entry name" value="DUF5670"/>
    <property type="match status" value="1"/>
</dbReference>
<dbReference type="NCBIfam" id="NF033488">
    <property type="entry name" value="lmo0937_fam_TM"/>
    <property type="match status" value="1"/>
</dbReference>